<dbReference type="InterPro" id="IPR036890">
    <property type="entry name" value="HATPase_C_sf"/>
</dbReference>
<dbReference type="RefSeq" id="WP_176780873.1">
    <property type="nucleotide sequence ID" value="NZ_FNOJ01000010.1"/>
</dbReference>
<accession>A0A1H2VE69</accession>
<feature type="transmembrane region" description="Helical" evidence="7">
    <location>
        <begin position="118"/>
        <end position="134"/>
    </location>
</feature>
<dbReference type="PANTHER" id="PTHR24421">
    <property type="entry name" value="NITRATE/NITRITE SENSOR PROTEIN NARX-RELATED"/>
    <property type="match status" value="1"/>
</dbReference>
<evidence type="ECO:0000256" key="5">
    <source>
        <dbReference type="ARBA" id="ARBA00023012"/>
    </source>
</evidence>
<dbReference type="AlphaFoldDB" id="A0A1H2VE69"/>
<evidence type="ECO:0000256" key="2">
    <source>
        <dbReference type="ARBA" id="ARBA00012438"/>
    </source>
</evidence>
<keyword evidence="7" id="KW-1133">Transmembrane helix</keyword>
<dbReference type="PANTHER" id="PTHR24421:SF63">
    <property type="entry name" value="SENSOR HISTIDINE KINASE DESK"/>
    <property type="match status" value="1"/>
</dbReference>
<feature type="transmembrane region" description="Helical" evidence="7">
    <location>
        <begin position="49"/>
        <end position="66"/>
    </location>
</feature>
<evidence type="ECO:0000256" key="4">
    <source>
        <dbReference type="ARBA" id="ARBA00022777"/>
    </source>
</evidence>
<evidence type="ECO:0000313" key="10">
    <source>
        <dbReference type="Proteomes" id="UP000182589"/>
    </source>
</evidence>
<dbReference type="EMBL" id="FNOJ01000010">
    <property type="protein sequence ID" value="SDW66169.1"/>
    <property type="molecule type" value="Genomic_DNA"/>
</dbReference>
<dbReference type="GO" id="GO:0000155">
    <property type="term" value="F:phosphorelay sensor kinase activity"/>
    <property type="evidence" value="ECO:0007669"/>
    <property type="project" value="InterPro"/>
</dbReference>
<evidence type="ECO:0000256" key="3">
    <source>
        <dbReference type="ARBA" id="ARBA00022679"/>
    </source>
</evidence>
<evidence type="ECO:0000259" key="8">
    <source>
        <dbReference type="Pfam" id="PF07730"/>
    </source>
</evidence>
<keyword evidence="4 9" id="KW-0418">Kinase</keyword>
<dbReference type="EC" id="2.7.13.3" evidence="2"/>
<organism evidence="9 10">
    <name type="scientific">Alicyclobacillus hesperidum</name>
    <dbReference type="NCBI Taxonomy" id="89784"/>
    <lineage>
        <taxon>Bacteria</taxon>
        <taxon>Bacillati</taxon>
        <taxon>Bacillota</taxon>
        <taxon>Bacilli</taxon>
        <taxon>Bacillales</taxon>
        <taxon>Alicyclobacillaceae</taxon>
        <taxon>Alicyclobacillus</taxon>
    </lineage>
</organism>
<dbReference type="SUPFAM" id="SSF55874">
    <property type="entry name" value="ATPase domain of HSP90 chaperone/DNA topoisomerase II/histidine kinase"/>
    <property type="match status" value="1"/>
</dbReference>
<proteinExistence type="predicted"/>
<feature type="transmembrane region" description="Helical" evidence="7">
    <location>
        <begin position="26"/>
        <end position="43"/>
    </location>
</feature>
<dbReference type="GO" id="GO:0046983">
    <property type="term" value="F:protein dimerization activity"/>
    <property type="evidence" value="ECO:0007669"/>
    <property type="project" value="InterPro"/>
</dbReference>
<dbReference type="Proteomes" id="UP000182589">
    <property type="component" value="Unassembled WGS sequence"/>
</dbReference>
<protein>
    <recommendedName>
        <fullName evidence="2">histidine kinase</fullName>
        <ecNumber evidence="2">2.7.13.3</ecNumber>
    </recommendedName>
</protein>
<evidence type="ECO:0000256" key="7">
    <source>
        <dbReference type="SAM" id="Phobius"/>
    </source>
</evidence>
<keyword evidence="10" id="KW-1185">Reference proteome</keyword>
<evidence type="ECO:0000313" key="9">
    <source>
        <dbReference type="EMBL" id="SDW66169.1"/>
    </source>
</evidence>
<gene>
    <name evidence="9" type="ORF">SAMN04489725_11099</name>
</gene>
<reference evidence="10" key="1">
    <citation type="submission" date="2016-10" db="EMBL/GenBank/DDBJ databases">
        <authorList>
            <person name="Varghese N."/>
        </authorList>
    </citation>
    <scope>NUCLEOTIDE SEQUENCE [LARGE SCALE GENOMIC DNA]</scope>
    <source>
        <strain evidence="10">DSM 12489</strain>
    </source>
</reference>
<feature type="transmembrane region" description="Helical" evidence="7">
    <location>
        <begin position="146"/>
        <end position="166"/>
    </location>
</feature>
<feature type="domain" description="Signal transduction histidine kinase subgroup 3 dimerisation and phosphoacceptor" evidence="8">
    <location>
        <begin position="192"/>
        <end position="259"/>
    </location>
</feature>
<feature type="coiled-coil region" evidence="6">
    <location>
        <begin position="170"/>
        <end position="197"/>
    </location>
</feature>
<dbReference type="Gene3D" id="3.30.565.10">
    <property type="entry name" value="Histidine kinase-like ATPase, C-terminal domain"/>
    <property type="match status" value="1"/>
</dbReference>
<comment type="catalytic activity">
    <reaction evidence="1">
        <text>ATP + protein L-histidine = ADP + protein N-phospho-L-histidine.</text>
        <dbReference type="EC" id="2.7.13.3"/>
    </reaction>
</comment>
<evidence type="ECO:0000256" key="1">
    <source>
        <dbReference type="ARBA" id="ARBA00000085"/>
    </source>
</evidence>
<keyword evidence="3" id="KW-0808">Transferase</keyword>
<evidence type="ECO:0000256" key="6">
    <source>
        <dbReference type="SAM" id="Coils"/>
    </source>
</evidence>
<dbReference type="Gene3D" id="1.20.5.1930">
    <property type="match status" value="1"/>
</dbReference>
<keyword evidence="5" id="KW-0902">Two-component regulatory system</keyword>
<dbReference type="InterPro" id="IPR011712">
    <property type="entry name" value="Sig_transdc_His_kin_sub3_dim/P"/>
</dbReference>
<keyword evidence="6" id="KW-0175">Coiled coil</keyword>
<dbReference type="STRING" id="89784.SAMN04489725_11099"/>
<sequence length="413" mass="46049">MRQGRITLQLAGGGITRVWRNGNNRMLLFFLAQLLYPASYLIGLPIRRVGLGLFMMLIFGIAYACTFRAEERPRVRLLGCFIMVALLWTMMATFSLNFIYLAYYPVAGLATFPLRKSLLLYVACLTGTIVLIALDMSLGQPLPAHFAYALAGLVFITSTMIFMLRWHHQVRAMNEQLAVAHEEIARLSKQAERARISRDLHDVMGHQLSLISLKAQVAARVLRKTGDADRVLMEIELIERSARESLGKVRDYVANMRQPDFFEEWQSARTLLDAAGIVVTMEGVHGIKADAEVWQTFAMCLREAVTNVVRHSQASRCAIFLRQTGGVVWMAIADDGRGLVQYRDLRPDGTGCNGIAGIKARVERLAGTCHVFSHTGGPIHPFPSTWPGFQIGCCVVVSAPTSERTPHERKAML</sequence>
<name>A0A1H2VE69_9BACL</name>
<dbReference type="GO" id="GO:0016020">
    <property type="term" value="C:membrane"/>
    <property type="evidence" value="ECO:0007669"/>
    <property type="project" value="InterPro"/>
</dbReference>
<dbReference type="Pfam" id="PF07730">
    <property type="entry name" value="HisKA_3"/>
    <property type="match status" value="1"/>
</dbReference>
<keyword evidence="7" id="KW-0472">Membrane</keyword>
<dbReference type="InterPro" id="IPR050482">
    <property type="entry name" value="Sensor_HK_TwoCompSys"/>
</dbReference>
<dbReference type="CDD" id="cd16917">
    <property type="entry name" value="HATPase_UhpB-NarQ-NarX-like"/>
    <property type="match status" value="1"/>
</dbReference>
<keyword evidence="7" id="KW-0812">Transmembrane</keyword>
<feature type="transmembrane region" description="Helical" evidence="7">
    <location>
        <begin position="78"/>
        <end position="106"/>
    </location>
</feature>